<dbReference type="KEGG" id="vg:15009504"/>
<sequence>MTKSLHNFLVEMSAYGGMSMTNGYDVDFAFPESASDLKSALAVVFPEYEKDEGILHIMCEEAQLPNLQAATGQLQGRYLGENQVHYPYARFFSDLSLTWMCDANMTPLKFFNAWTNYIFNGSGKEVIVEKKGVRLQDLKKESPLAREREVRMQFPSKYMAQLKITKTEKGPSAPNERASMMYILEDCYPYSIDSVPLSYGTSQITKVTVNFYYAKHTIVHNNLKGYIGGSDSGVRKAIDQAAQDARDALGLN</sequence>
<dbReference type="EMBL" id="HQ634177">
    <property type="protein sequence ID" value="AGH26823.1"/>
    <property type="molecule type" value="Genomic_DNA"/>
</dbReference>
<dbReference type="Proteomes" id="UP000203521">
    <property type="component" value="Segment"/>
</dbReference>
<evidence type="ECO:0000313" key="1">
    <source>
        <dbReference type="EMBL" id="AGH26823.1"/>
    </source>
</evidence>
<keyword evidence="2" id="KW-1185">Reference proteome</keyword>
<reference evidence="1 2" key="1">
    <citation type="submission" date="2010-11" db="EMBL/GenBank/DDBJ databases">
        <title>The Genome Sequence of Synechococcus phage S-CAM1 0208SB26.</title>
        <authorList>
            <consortium name="The Broad Institute Genome Sequencing Platform"/>
            <person name="Henn M.R."/>
            <person name="Martiny J."/>
            <person name="Weihe C."/>
            <person name="Levin J."/>
            <person name="Malboeuf C."/>
            <person name="Casali M."/>
            <person name="Russ C."/>
            <person name="Lennon N."/>
            <person name="Chapman S.B."/>
            <person name="Erlich R."/>
            <person name="Young S.K."/>
            <person name="Yandava C."/>
            <person name="Zeng Q."/>
            <person name="Alvarado L."/>
            <person name="Anderson S."/>
            <person name="Berlin A."/>
            <person name="Chen Z."/>
            <person name="Freedman E."/>
            <person name="Gellesch M."/>
            <person name="Goldberg J."/>
            <person name="Green L."/>
            <person name="Griggs A."/>
            <person name="Gujja S."/>
            <person name="Heilman E.R."/>
            <person name="Heiman D."/>
            <person name="Hollinger A."/>
            <person name="Howarth C."/>
            <person name="Larson L."/>
            <person name="Mehta T."/>
            <person name="Pearson M."/>
            <person name="Roberts A."/>
            <person name="Ryan E."/>
            <person name="Saif S."/>
            <person name="Shea T."/>
            <person name="Shenoy N."/>
            <person name="Sisk P."/>
            <person name="Stolte C."/>
            <person name="Sykes S."/>
            <person name="White J."/>
            <person name="Haas B."/>
            <person name="Nusbaum C."/>
            <person name="Birren B."/>
        </authorList>
    </citation>
    <scope>NUCLEOTIDE SEQUENCE [LARGE SCALE GENOMIC DNA]</scope>
    <source>
        <strain evidence="1 2">S-CAM1</strain>
    </source>
</reference>
<gene>
    <name evidence="1" type="ORF">SXBG_00086</name>
</gene>
<organism evidence="1 2">
    <name type="scientific">Synechococcus phage S-CAM1</name>
    <dbReference type="NCBI Taxonomy" id="754037"/>
    <lineage>
        <taxon>Viruses</taxon>
        <taxon>Duplodnaviria</taxon>
        <taxon>Heunggongvirae</taxon>
        <taxon>Uroviricota</taxon>
        <taxon>Caudoviricetes</taxon>
        <taxon>Pantevenvirales</taxon>
        <taxon>Kyanoviridae</taxon>
        <taxon>Anaposvirus</taxon>
        <taxon>Anaposvirus socalone</taxon>
    </lineage>
</organism>
<evidence type="ECO:0000313" key="2">
    <source>
        <dbReference type="Proteomes" id="UP000203521"/>
    </source>
</evidence>
<dbReference type="Pfam" id="PF23849">
    <property type="entry name" value="Phage_TTP_2"/>
    <property type="match status" value="1"/>
</dbReference>
<accession>M4QF35</accession>
<dbReference type="OrthoDB" id="14319at10239"/>
<proteinExistence type="predicted"/>
<dbReference type="GeneID" id="15009504"/>
<name>M4QF35_9CAUD</name>
<dbReference type="InterPro" id="IPR057120">
    <property type="entry name" value="Phage_TTP_2"/>
</dbReference>
<dbReference type="RefSeq" id="YP_007673001.1">
    <property type="nucleotide sequence ID" value="NC_020837.1"/>
</dbReference>
<protein>
    <submittedName>
        <fullName evidence="1">Uncharacterized protein</fullName>
    </submittedName>
</protein>